<dbReference type="AlphaFoldDB" id="A0A081NG66"/>
<dbReference type="Pfam" id="PF04116">
    <property type="entry name" value="FA_hydroxylase"/>
    <property type="match status" value="1"/>
</dbReference>
<keyword evidence="6 7" id="KW-0472">Membrane</keyword>
<dbReference type="Proteomes" id="UP000028073">
    <property type="component" value="Unassembled WGS sequence"/>
</dbReference>
<dbReference type="GO" id="GO:0006643">
    <property type="term" value="P:membrane lipid metabolic process"/>
    <property type="evidence" value="ECO:0007669"/>
    <property type="project" value="TreeGrafter"/>
</dbReference>
<evidence type="ECO:0000259" key="8">
    <source>
        <dbReference type="Pfam" id="PF04116"/>
    </source>
</evidence>
<evidence type="ECO:0000256" key="2">
    <source>
        <dbReference type="ARBA" id="ARBA00022692"/>
    </source>
</evidence>
<dbReference type="OrthoDB" id="9770329at2"/>
<evidence type="ECO:0000256" key="6">
    <source>
        <dbReference type="ARBA" id="ARBA00023136"/>
    </source>
</evidence>
<gene>
    <name evidence="9" type="ORF">GZ78_16815</name>
</gene>
<protein>
    <recommendedName>
        <fullName evidence="8">Fatty acid hydroxylase domain-containing protein</fullName>
    </recommendedName>
</protein>
<accession>A0A081NG66</accession>
<dbReference type="InterPro" id="IPR006694">
    <property type="entry name" value="Fatty_acid_hydroxylase"/>
</dbReference>
<feature type="domain" description="Fatty acid hydroxylase" evidence="8">
    <location>
        <begin position="87"/>
        <end position="232"/>
    </location>
</feature>
<keyword evidence="10" id="KW-1185">Reference proteome</keyword>
<dbReference type="GO" id="GO:0005506">
    <property type="term" value="F:iron ion binding"/>
    <property type="evidence" value="ECO:0007669"/>
    <property type="project" value="InterPro"/>
</dbReference>
<keyword evidence="3 7" id="KW-1133">Transmembrane helix</keyword>
<dbReference type="eggNOG" id="COG3000">
    <property type="taxonomic scope" value="Bacteria"/>
</dbReference>
<comment type="subcellular location">
    <subcellularLocation>
        <location evidence="1">Endomembrane system</location>
        <topology evidence="1">Multi-pass membrane protein</topology>
    </subcellularLocation>
</comment>
<reference evidence="9 10" key="1">
    <citation type="submission" date="2014-06" db="EMBL/GenBank/DDBJ databases">
        <title>Whole Genome Sequences of Three Symbiotic Endozoicomonas Bacteria.</title>
        <authorList>
            <person name="Neave M.J."/>
            <person name="Apprill A."/>
            <person name="Voolstra C.R."/>
        </authorList>
    </citation>
    <scope>NUCLEOTIDE SEQUENCE [LARGE SCALE GENOMIC DNA]</scope>
    <source>
        <strain evidence="9 10">DSM 25634</strain>
    </source>
</reference>
<keyword evidence="5" id="KW-0443">Lipid metabolism</keyword>
<name>A0A081NG66_9GAMM</name>
<dbReference type="InterPro" id="IPR051689">
    <property type="entry name" value="Sterol_desaturase/TMEM195"/>
</dbReference>
<dbReference type="EMBL" id="JOKH01000003">
    <property type="protein sequence ID" value="KEQ17439.1"/>
    <property type="molecule type" value="Genomic_DNA"/>
</dbReference>
<evidence type="ECO:0000256" key="3">
    <source>
        <dbReference type="ARBA" id="ARBA00022989"/>
    </source>
</evidence>
<keyword evidence="4" id="KW-0560">Oxidoreductase</keyword>
<dbReference type="PANTHER" id="PTHR21624">
    <property type="entry name" value="STEROL DESATURASE-RELATED PROTEIN"/>
    <property type="match status" value="1"/>
</dbReference>
<dbReference type="PANTHER" id="PTHR21624:SF1">
    <property type="entry name" value="ALKYLGLYCEROL MONOOXYGENASE"/>
    <property type="match status" value="1"/>
</dbReference>
<evidence type="ECO:0000256" key="7">
    <source>
        <dbReference type="SAM" id="Phobius"/>
    </source>
</evidence>
<dbReference type="GO" id="GO:0050479">
    <property type="term" value="F:glyceryl-ether monooxygenase activity"/>
    <property type="evidence" value="ECO:0007669"/>
    <property type="project" value="TreeGrafter"/>
</dbReference>
<evidence type="ECO:0000256" key="4">
    <source>
        <dbReference type="ARBA" id="ARBA00023002"/>
    </source>
</evidence>
<evidence type="ECO:0000256" key="1">
    <source>
        <dbReference type="ARBA" id="ARBA00004127"/>
    </source>
</evidence>
<feature type="transmembrane region" description="Helical" evidence="7">
    <location>
        <begin position="6"/>
        <end position="25"/>
    </location>
</feature>
<evidence type="ECO:0000256" key="5">
    <source>
        <dbReference type="ARBA" id="ARBA00023098"/>
    </source>
</evidence>
<comment type="caution">
    <text evidence="9">The sequence shown here is derived from an EMBL/GenBank/DDBJ whole genome shotgun (WGS) entry which is preliminary data.</text>
</comment>
<sequence length="274" mass="31741">MSEREIIASIVSSGFILVFVIELLAGKFKESPRPWRDGGFIMAGLSAHAVMSTPLIGFIAGWLVVLMFPNSSGALADTPFWLALGCIFFTQEMMHYWLHRWIHEKEWLWKIHRTHHTAEKLNTGVIWRYNIFWTLLLPQVWMLPFMIYFGLGIPCVVAGMITFFGNMLTHTAFRWDLWLRKKMPWSEPAWCVIEKVITLPDTHHAHHAWGPGSNLNGNYATTLFIFDTVFGTAKIPNREQKRYGLPKAKNLDWKEELFWPLIRKPEASLSSKQP</sequence>
<feature type="transmembrane region" description="Helical" evidence="7">
    <location>
        <begin position="80"/>
        <end position="99"/>
    </location>
</feature>
<proteinExistence type="predicted"/>
<dbReference type="GO" id="GO:0008610">
    <property type="term" value="P:lipid biosynthetic process"/>
    <property type="evidence" value="ECO:0007669"/>
    <property type="project" value="InterPro"/>
</dbReference>
<evidence type="ECO:0000313" key="10">
    <source>
        <dbReference type="Proteomes" id="UP000028073"/>
    </source>
</evidence>
<keyword evidence="2 7" id="KW-0812">Transmembrane</keyword>
<feature type="transmembrane region" description="Helical" evidence="7">
    <location>
        <begin position="147"/>
        <end position="173"/>
    </location>
</feature>
<dbReference type="STRING" id="1137799.GZ78_16815"/>
<dbReference type="GO" id="GO:0016020">
    <property type="term" value="C:membrane"/>
    <property type="evidence" value="ECO:0007669"/>
    <property type="project" value="GOC"/>
</dbReference>
<dbReference type="RefSeq" id="WP_034837699.1">
    <property type="nucleotide sequence ID" value="NZ_JOKH01000003.1"/>
</dbReference>
<organism evidence="9 10">
    <name type="scientific">Endozoicomonas numazuensis</name>
    <dbReference type="NCBI Taxonomy" id="1137799"/>
    <lineage>
        <taxon>Bacteria</taxon>
        <taxon>Pseudomonadati</taxon>
        <taxon>Pseudomonadota</taxon>
        <taxon>Gammaproteobacteria</taxon>
        <taxon>Oceanospirillales</taxon>
        <taxon>Endozoicomonadaceae</taxon>
        <taxon>Endozoicomonas</taxon>
    </lineage>
</organism>
<feature type="transmembrane region" description="Helical" evidence="7">
    <location>
        <begin position="45"/>
        <end position="68"/>
    </location>
</feature>
<dbReference type="GO" id="GO:0012505">
    <property type="term" value="C:endomembrane system"/>
    <property type="evidence" value="ECO:0007669"/>
    <property type="project" value="UniProtKB-SubCell"/>
</dbReference>
<evidence type="ECO:0000313" key="9">
    <source>
        <dbReference type="EMBL" id="KEQ17439.1"/>
    </source>
</evidence>